<sequence>ASQTAKETEPKFFSLTTAMEKFVKVFEEQYKTKVNWTDMWSKTQEMKSLFETKKFYIQVEGGTMKMGDPQTGSGDRSLLYANLYDNESNATQTYTVTHTTMRKERSSVRVSNGFSMGVETSGGVSFKKLFGVGGTVGTKYNSDNTTTDTETKLKTFAVATGVNVPTRRTVQVEWFATMAESNISWTCDITFSGYFAMGLNETFEDTNVLIIPAHYLALANNELEIGGFVTLLAYSVALLHAAPVSGLGDSRAFPSLSGRSSAEISGLSSCEGVESWRELVRPLMTLLTVPLAQVGGRCGRLLERIRRSRGNDEKKEGVWGHEENEANDRQAVRDTSV</sequence>
<reference evidence="1 2" key="1">
    <citation type="journal article" date="2020" name="Cell">
        <title>Large-Scale Comparative Analyses of Tick Genomes Elucidate Their Genetic Diversity and Vector Capacities.</title>
        <authorList>
            <consortium name="Tick Genome and Microbiome Consortium (TIGMIC)"/>
            <person name="Jia N."/>
            <person name="Wang J."/>
            <person name="Shi W."/>
            <person name="Du L."/>
            <person name="Sun Y."/>
            <person name="Zhan W."/>
            <person name="Jiang J.F."/>
            <person name="Wang Q."/>
            <person name="Zhang B."/>
            <person name="Ji P."/>
            <person name="Bell-Sakyi L."/>
            <person name="Cui X.M."/>
            <person name="Yuan T.T."/>
            <person name="Jiang B.G."/>
            <person name="Yang W.F."/>
            <person name="Lam T.T."/>
            <person name="Chang Q.C."/>
            <person name="Ding S.J."/>
            <person name="Wang X.J."/>
            <person name="Zhu J.G."/>
            <person name="Ruan X.D."/>
            <person name="Zhao L."/>
            <person name="Wei J.T."/>
            <person name="Ye R.Z."/>
            <person name="Que T.C."/>
            <person name="Du C.H."/>
            <person name="Zhou Y.H."/>
            <person name="Cheng J.X."/>
            <person name="Dai P.F."/>
            <person name="Guo W.B."/>
            <person name="Han X.H."/>
            <person name="Huang E.J."/>
            <person name="Li L.F."/>
            <person name="Wei W."/>
            <person name="Gao Y.C."/>
            <person name="Liu J.Z."/>
            <person name="Shao H.Z."/>
            <person name="Wang X."/>
            <person name="Wang C.C."/>
            <person name="Yang T.C."/>
            <person name="Huo Q.B."/>
            <person name="Li W."/>
            <person name="Chen H.Y."/>
            <person name="Chen S.E."/>
            <person name="Zhou L.G."/>
            <person name="Ni X.B."/>
            <person name="Tian J.H."/>
            <person name="Sheng Y."/>
            <person name="Liu T."/>
            <person name="Pan Y.S."/>
            <person name="Xia L.Y."/>
            <person name="Li J."/>
            <person name="Zhao F."/>
            <person name="Cao W.C."/>
        </authorList>
    </citation>
    <scope>NUCLEOTIDE SEQUENCE [LARGE SCALE GENOMIC DNA]</scope>
    <source>
        <strain evidence="1">Iper-2018</strain>
    </source>
</reference>
<dbReference type="Proteomes" id="UP000805193">
    <property type="component" value="Unassembled WGS sequence"/>
</dbReference>
<proteinExistence type="predicted"/>
<evidence type="ECO:0000313" key="2">
    <source>
        <dbReference type="Proteomes" id="UP000805193"/>
    </source>
</evidence>
<protein>
    <submittedName>
        <fullName evidence="1">Uncharacterized protein</fullName>
    </submittedName>
</protein>
<feature type="non-terminal residue" evidence="1">
    <location>
        <position position="1"/>
    </location>
</feature>
<comment type="caution">
    <text evidence="1">The sequence shown here is derived from an EMBL/GenBank/DDBJ whole genome shotgun (WGS) entry which is preliminary data.</text>
</comment>
<keyword evidence="2" id="KW-1185">Reference proteome</keyword>
<name>A0AC60PA50_IXOPE</name>
<gene>
    <name evidence="1" type="ORF">HPB47_006674</name>
</gene>
<evidence type="ECO:0000313" key="1">
    <source>
        <dbReference type="EMBL" id="KAG0416142.1"/>
    </source>
</evidence>
<accession>A0AC60PA50</accession>
<organism evidence="1 2">
    <name type="scientific">Ixodes persulcatus</name>
    <name type="common">Taiga tick</name>
    <dbReference type="NCBI Taxonomy" id="34615"/>
    <lineage>
        <taxon>Eukaryota</taxon>
        <taxon>Metazoa</taxon>
        <taxon>Ecdysozoa</taxon>
        <taxon>Arthropoda</taxon>
        <taxon>Chelicerata</taxon>
        <taxon>Arachnida</taxon>
        <taxon>Acari</taxon>
        <taxon>Parasitiformes</taxon>
        <taxon>Ixodida</taxon>
        <taxon>Ixodoidea</taxon>
        <taxon>Ixodidae</taxon>
        <taxon>Ixodinae</taxon>
        <taxon>Ixodes</taxon>
    </lineage>
</organism>
<dbReference type="EMBL" id="JABSTQ010010986">
    <property type="protein sequence ID" value="KAG0416142.1"/>
    <property type="molecule type" value="Genomic_DNA"/>
</dbReference>